<reference evidence="2 3" key="1">
    <citation type="journal article" date="2015" name="Microbes Environ.">
        <title>Distribution and evolution of nitrogen fixation genes in the phylum bacteroidetes.</title>
        <authorList>
            <person name="Inoue J."/>
            <person name="Oshima K."/>
            <person name="Suda W."/>
            <person name="Sakamoto M."/>
            <person name="Iino T."/>
            <person name="Noda S."/>
            <person name="Hongoh Y."/>
            <person name="Hattori M."/>
            <person name="Ohkuma M."/>
        </authorList>
    </citation>
    <scope>NUCLEOTIDE SEQUENCE [LARGE SCALE GENOMIC DNA]</scope>
    <source>
        <strain evidence="2 3">JCM 15093</strain>
    </source>
</reference>
<accession>A0A069CZT4</accession>
<gene>
    <name evidence="2" type="ORF">JCM15093_1256</name>
</gene>
<dbReference type="InterPro" id="IPR005835">
    <property type="entry name" value="NTP_transferase_dom"/>
</dbReference>
<dbReference type="InterPro" id="IPR029044">
    <property type="entry name" value="Nucleotide-diphossugar_trans"/>
</dbReference>
<protein>
    <submittedName>
        <fullName evidence="2">Glucose-1-phosphate thymidylyltransferase</fullName>
    </submittedName>
</protein>
<dbReference type="GO" id="GO:0016740">
    <property type="term" value="F:transferase activity"/>
    <property type="evidence" value="ECO:0007669"/>
    <property type="project" value="UniProtKB-KW"/>
</dbReference>
<dbReference type="Gene3D" id="3.90.550.10">
    <property type="entry name" value="Spore Coat Polysaccharide Biosynthesis Protein SpsA, Chain A"/>
    <property type="match status" value="1"/>
</dbReference>
<evidence type="ECO:0000259" key="1">
    <source>
        <dbReference type="Pfam" id="PF00483"/>
    </source>
</evidence>
<organism evidence="2 3">
    <name type="scientific">Bacteroides graminisolvens DSM 19988 = JCM 15093</name>
    <dbReference type="NCBI Taxonomy" id="1121097"/>
    <lineage>
        <taxon>Bacteria</taxon>
        <taxon>Pseudomonadati</taxon>
        <taxon>Bacteroidota</taxon>
        <taxon>Bacteroidia</taxon>
        <taxon>Bacteroidales</taxon>
        <taxon>Bacteroidaceae</taxon>
        <taxon>Bacteroides</taxon>
    </lineage>
</organism>
<dbReference type="PANTHER" id="PTHR42883:SF2">
    <property type="entry name" value="THYMIDYLYLTRANSFERASE"/>
    <property type="match status" value="1"/>
</dbReference>
<sequence length="261" mass="29919">MLFLCHFRWSGFPLNDEPMKNIIIAAGYATRLYPLTENFPKPLLQIGQSTILGRIMDDIDGIDEISEHIIVTNHKFAHHFEEWVSRQTYRKPVRIMDDGTTTNENRLGAVRDLLLAIEACSIDDDILVLAADNILDFSFRGFVEEFHAKGTSMIMCHNEAELKKLQRTGVIAVDQNMKVLEMQEKPEKPVSHWAVPPFYIYQKRDLPLIKDCLHHGCGFDAPGNLAHYLVDKTTVHAWVMPGTRFDIGSMDTYKQAQEIYK</sequence>
<dbReference type="SUPFAM" id="SSF53448">
    <property type="entry name" value="Nucleotide-diphospho-sugar transferases"/>
    <property type="match status" value="1"/>
</dbReference>
<dbReference type="PANTHER" id="PTHR42883">
    <property type="entry name" value="GLUCOSE-1-PHOSPHATE THYMIDYLTRANSFERASE"/>
    <property type="match status" value="1"/>
</dbReference>
<dbReference type="eggNOG" id="COG1208">
    <property type="taxonomic scope" value="Bacteria"/>
</dbReference>
<dbReference type="EMBL" id="BAJS01000005">
    <property type="protein sequence ID" value="GAK36113.1"/>
    <property type="molecule type" value="Genomic_DNA"/>
</dbReference>
<dbReference type="STRING" id="1121097.GCA_000428125_01771"/>
<keyword evidence="2" id="KW-0808">Transferase</keyword>
<name>A0A069CZT4_9BACE</name>
<dbReference type="Proteomes" id="UP000027601">
    <property type="component" value="Unassembled WGS sequence"/>
</dbReference>
<evidence type="ECO:0000313" key="2">
    <source>
        <dbReference type="EMBL" id="GAK36113.1"/>
    </source>
</evidence>
<dbReference type="AlphaFoldDB" id="A0A069CZT4"/>
<dbReference type="CDD" id="cd04181">
    <property type="entry name" value="NTP_transferase"/>
    <property type="match status" value="1"/>
</dbReference>
<comment type="caution">
    <text evidence="2">The sequence shown here is derived from an EMBL/GenBank/DDBJ whole genome shotgun (WGS) entry which is preliminary data.</text>
</comment>
<proteinExistence type="predicted"/>
<dbReference type="Pfam" id="PF00483">
    <property type="entry name" value="NTP_transferase"/>
    <property type="match status" value="1"/>
</dbReference>
<keyword evidence="3" id="KW-1185">Reference proteome</keyword>
<evidence type="ECO:0000313" key="3">
    <source>
        <dbReference type="Proteomes" id="UP000027601"/>
    </source>
</evidence>
<feature type="domain" description="Nucleotidyl transferase" evidence="1">
    <location>
        <begin position="20"/>
        <end position="258"/>
    </location>
</feature>